<feature type="region of interest" description="Disordered" evidence="2">
    <location>
        <begin position="3085"/>
        <end position="3139"/>
    </location>
</feature>
<keyword evidence="7" id="KW-1185">Reference proteome</keyword>
<evidence type="ECO:0008006" key="8">
    <source>
        <dbReference type="Google" id="ProtNLM"/>
    </source>
</evidence>
<evidence type="ECO:0000256" key="2">
    <source>
        <dbReference type="SAM" id="MobiDB-lite"/>
    </source>
</evidence>
<feature type="coiled-coil region" evidence="1">
    <location>
        <begin position="280"/>
        <end position="761"/>
    </location>
</feature>
<dbReference type="Pfam" id="PF10481">
    <property type="entry name" value="CENP-F_N"/>
    <property type="match status" value="1"/>
</dbReference>
<name>A0A401SKE7_CHIPU</name>
<dbReference type="GO" id="GO:0042803">
    <property type="term" value="F:protein homodimerization activity"/>
    <property type="evidence" value="ECO:0007669"/>
    <property type="project" value="InterPro"/>
</dbReference>
<feature type="compositionally biased region" description="Basic and acidic residues" evidence="2">
    <location>
        <begin position="2969"/>
        <end position="2989"/>
    </location>
</feature>
<feature type="compositionally biased region" description="Polar residues" evidence="2">
    <location>
        <begin position="128"/>
        <end position="154"/>
    </location>
</feature>
<feature type="region of interest" description="Disordered" evidence="2">
    <location>
        <begin position="189"/>
        <end position="208"/>
    </location>
</feature>
<dbReference type="GO" id="GO:0000922">
    <property type="term" value="C:spindle pole"/>
    <property type="evidence" value="ECO:0007669"/>
    <property type="project" value="TreeGrafter"/>
</dbReference>
<dbReference type="GO" id="GO:0051310">
    <property type="term" value="P:metaphase chromosome alignment"/>
    <property type="evidence" value="ECO:0007669"/>
    <property type="project" value="TreeGrafter"/>
</dbReference>
<feature type="coiled-coil region" evidence="1">
    <location>
        <begin position="1983"/>
        <end position="2164"/>
    </location>
</feature>
<evidence type="ECO:0000259" key="4">
    <source>
        <dbReference type="Pfam" id="PF10481"/>
    </source>
</evidence>
<dbReference type="InterPro" id="IPR043513">
    <property type="entry name" value="Cenp-F"/>
</dbReference>
<dbReference type="Pfam" id="PF10473">
    <property type="entry name" value="CENP-F_leu_zip"/>
    <property type="match status" value="1"/>
</dbReference>
<dbReference type="InterPro" id="IPR018463">
    <property type="entry name" value="Centromere_CenpF_N"/>
</dbReference>
<feature type="compositionally biased region" description="Basic and acidic residues" evidence="2">
    <location>
        <begin position="2946"/>
        <end position="2959"/>
    </location>
</feature>
<evidence type="ECO:0000313" key="6">
    <source>
        <dbReference type="EMBL" id="GCC30855.1"/>
    </source>
</evidence>
<dbReference type="STRING" id="137246.A0A401SKE7"/>
<feature type="coiled-coil region" evidence="1">
    <location>
        <begin position="1435"/>
        <end position="1518"/>
    </location>
</feature>
<keyword evidence="1" id="KW-0175">Coiled coil</keyword>
<feature type="coiled-coil region" evidence="1">
    <location>
        <begin position="2527"/>
        <end position="2639"/>
    </location>
</feature>
<feature type="coiled-coil region" evidence="1">
    <location>
        <begin position="2411"/>
        <end position="2494"/>
    </location>
</feature>
<dbReference type="OMA" id="EQPNEQH"/>
<evidence type="ECO:0000256" key="1">
    <source>
        <dbReference type="SAM" id="Coils"/>
    </source>
</evidence>
<feature type="domain" description="Centromere protein Cenp-F leucine-rich repeat-containing" evidence="3">
    <location>
        <begin position="2217"/>
        <end position="2353"/>
    </location>
</feature>
<feature type="coiled-coil region" evidence="1">
    <location>
        <begin position="794"/>
        <end position="919"/>
    </location>
</feature>
<accession>A0A401SKE7</accession>
<feature type="compositionally biased region" description="Polar residues" evidence="2">
    <location>
        <begin position="3085"/>
        <end position="3101"/>
    </location>
</feature>
<feature type="coiled-coil region" evidence="1">
    <location>
        <begin position="2193"/>
        <end position="2382"/>
    </location>
</feature>
<dbReference type="GO" id="GO:0008017">
    <property type="term" value="F:microtubule binding"/>
    <property type="evidence" value="ECO:0007669"/>
    <property type="project" value="InterPro"/>
</dbReference>
<comment type="caution">
    <text evidence="6">The sequence shown here is derived from an EMBL/GenBank/DDBJ whole genome shotgun (WGS) entry which is preliminary data.</text>
</comment>
<sequence>MSWVVEEWKQGLPTKALQKIQEIETQLDKLKKERQQRQFQLESLEAALLKQKQKVENEKTETSALKREHQNLIESCENLEKIRQKISHDLQVKESQVNYLEGQLASNKIRMDKLEQENKRYKSELERSQQTVMPGDAQSRTPQRNFSGPVTPTKNIAGKLDPKLEELQEQYNKEVEERKRLETELKTIQTKLSNQTQSQSTTGHRNMAHQRSSFVFPWQQEQTPSHQTSHSLETPMKKGIAMNFQWDQEETPLKHCPKSLQKTTHSTSWISNSVDSSKQEDQLKLQNQDLQAKVSDLEFRLKTQEKEIKNHLNKLHEIQFQFDKAKLDLSEKEQKLSKSRDELTKVTAQCEQASTKCLMVEQKLKQVSDELSCHRQNAESTRRNMEQKLKDKEKDFQQELSHQQHSLQSLDQQFSQMKNKLNQELQQAKNDYSALQLENDKVTAHKQKLERELDEIKQQLSWSNQMLKENQTKEIDLKKKLESTQEERNCLSNKLTQSSTQIHQLEDELKKTKQDFNHSWNFGEEMKSKNSAQEAEIKSLQHNLDEQSKSMCINVEKLKQALDSACKGMKEKEKNMEQLNIKVQKMANEIEQLEKNIHLKEKAFQELKEESNSLAQWKMENMHVMNVFQSEKEVMNNNIKELEHNLEMSLKKNQEHEQNLEVHQHKSEKQAEKLRSVEDEKENLQCQTDDLKQILDSKTSELETQRQSFEEFMKEAKQQEQKNGKEIENLNLSISQLTAQIAELERNLQQETSKVVKLEESQCALIADYENVSNLVKSKECFIELKETEILSLKDNILQTTNNLEGQLAKVEAEKTHVMQEYEKVLLDKLEIENIKSTLEIYQHDISILKEQITSQESLLNLEKQQRSEVENKCEALLKQREELEEKIEEREKEYVDLQKEMEQEIDQLKLQHDGVLQATLDEKNKSIENIAQELETSVSNLKCMQVANEELEAKLEACLLSEKCIQEKEELISLKEKELIQLSKKNEELKNSNNSLMQENIELNKVNSSFADEMKRNETILQELTKKYEGEAVTKENTLKDLKTLYEELSANQRLLQNTVTEKESDTKKLLEKINEKETREAELMQQYAALEGELKHLREKCSALEENKDFLEMQLHERSQELLMRKTEAEDLQRKHTECSTEYNAKILDCEERIKTMLEEIDGFKLQLQKMEEIDQLKKELVESRARQNKILEDHNELLQEKEQLTHLITKKIEKETIFTTKLEKLENDLIRVQSENVNHCKLITEKDIISEQLKDTVITKEIELQKIQTQLQLLQMDLEDKEASLESYISQVEQMQSEISSMESKFQNSEGNRLLLEKELSSMQTEMENMHLKLNESKNQESALLEQITLQRQTTEELQSEFDKQKMDLDYLHSLQIQLAENQESERQCNLKDEEIKELQKKLCQTEIRISDLMSQNSDIASKMVSQQQELKAQMQITLSNMEVALQQSEEQRALLQKDFSKVQSELSAMNLHVIESKRHNESLMEEITLQRKTNEDLKNELEKSKEQETHLTSMVSELQSLNAALETEKTLLLCKVDLTNNSADLDTQDCKVVKEVMIASLECRHQNISEEKEVADIIENHSSDKMKNLLNAIENSPNSIVSDQTTFSVEDDNLKMKPVELEPCSDSSDQSITLLREQLQKQKEATDQEAWELHQTLTATKQELEFLKKKHSSEIEEWQLKLTNLTTEMEIKLAAQRQQTEQLSAELEGARVQLQSLDLSSQSLLFASSHSKESTPHKLKHTDSKEHQTEVMIITDQMGSVTRQNVSLDSNVQREKQPSLQSGKTGESPVFTRDYTIYFNDAKNVSNNIDNELNESNAEQQRIAESTHLGNDEVSVPVEHQSIHETFVGSQLQLDQESSQALHLLLNDENKKITEELLHEIENLHSKLNTSQKELFNKTTVYTELEKKMLMFEEKELQLCNELKSSVLENQNLRDKVNSLEKELSNITLQLKMDKVKLPDATKMLESPEMNNTDRSEQFLELENELKRAKSDKANLEKHILEMEVDLDKLQIRKQLLEKEHESSQKTISIQTEKVSELETENNEFIQEISTLAETNNELEQTSKRLKEKVQELEAEKIYNFNTIRVLEGEVKKLTSQRQALTEQMDKSSKEKEIIIQEIDCLENNSVLDREGKEKLEQELNQLKKENISILEQTEALQSKLNAVELEKLKLLQSLEFSKSEKSEVAARLNSTEAEVAEMRHAIEKLKVRIEVDHNKHQHMAEKLKISERKTDSLQDKFEALERELQTSEENMEQMVLEAETAKEQVEILKEEKEMITENMKRLKMDLNAINAEKQALEKQLQESQEKLETECSSLARNSEASENEKVKMTEAYENSVSELQSHISHINEKMKICQENLEKLRENERNSLNQNTHLECENIRLTNQLCKADELNVELQSTNTILSKDLQIIQHQLDMHTEEKEKLQQQIIDLEQLKQKNSMDLSNLHIDTENLKREMHNLQTAAVKSQQEAQDLTSRLTIMQNMKENSEKQLQNELQVAQLQTTTLLDQVHDLTENNCKLQDDLSVASEKVQKMQQEFDAEKNLISAQLEEFRNQTESIKLQLEICESEKCKLEKDVEYFQNELQITDVLKKELDEHEQRLKCIQGEHQAVLKDLQDQHEVQVQSYQKKMVEMELQFTAQDMEIKKIKAAKEEINVAFKDAICKITDVLKKDLDEHKHRLKCIQEEHQDVLKGLQDQHDVQMQLDEKRLAGMQKQLTEQEIEMNNLKAAKEEMNVTLKDAICKADELQKSMAKLKGDKECAQNKLLLWMKSCKQLEHEKESLKKHIQQQEELIAQLQKNPKLDSQIEDQTTEVEKLKEALEEKTKEADENMEKYWNLIKSSHKLEEENEMLKSRVVFLSNKFQQSNAQDENGIVEQVAVPRSLVHKCEKKSPSQSKSQQKYLRSPSVCNIAEQTMDAPLELAGNKSHQKRPDAQSNLTAKRVRGAESKEERDKLKSEALQNSAKRTRSDKEHENILRPVAKDKSPSEPEGLPHIVKKGFADIPTVSHSPYILRRTTLLNRASSSLAVQSRISPYRQMQHKGGVQICNKSETIAESSSVEQQSAEFPALHLDSVPVMAEPPLSSVTNSAKKMGFNTNDGKQSEKSRCPMNTKKFMEQKKHSTKQITVSEENENCKVQ</sequence>
<feature type="compositionally biased region" description="Polar residues" evidence="2">
    <location>
        <begin position="3125"/>
        <end position="3139"/>
    </location>
</feature>
<dbReference type="GO" id="GO:0000775">
    <property type="term" value="C:chromosome, centromeric region"/>
    <property type="evidence" value="ECO:0007669"/>
    <property type="project" value="InterPro"/>
</dbReference>
<protein>
    <recommendedName>
        <fullName evidence="8">Centromere protein F</fullName>
    </recommendedName>
</protein>
<feature type="compositionally biased region" description="Polar residues" evidence="2">
    <location>
        <begin position="260"/>
        <end position="275"/>
    </location>
</feature>
<feature type="domain" description="Centromere protein Cenp-F N-terminal" evidence="4">
    <location>
        <begin position="1"/>
        <end position="307"/>
    </location>
</feature>
<feature type="region of interest" description="Disordered" evidence="2">
    <location>
        <begin position="2926"/>
        <end position="2993"/>
    </location>
</feature>
<dbReference type="GO" id="GO:0000278">
    <property type="term" value="P:mitotic cell cycle"/>
    <property type="evidence" value="ECO:0007669"/>
    <property type="project" value="TreeGrafter"/>
</dbReference>
<dbReference type="InterPro" id="IPR019513">
    <property type="entry name" value="Centromere_CenpF_leu-rich_rpt"/>
</dbReference>
<feature type="region of interest" description="Disordered" evidence="2">
    <location>
        <begin position="1770"/>
        <end position="1791"/>
    </location>
</feature>
<reference evidence="6 7" key="1">
    <citation type="journal article" date="2018" name="Nat. Ecol. Evol.">
        <title>Shark genomes provide insights into elasmobranch evolution and the origin of vertebrates.</title>
        <authorList>
            <person name="Hara Y"/>
            <person name="Yamaguchi K"/>
            <person name="Onimaru K"/>
            <person name="Kadota M"/>
            <person name="Koyanagi M"/>
            <person name="Keeley SD"/>
            <person name="Tatsumi K"/>
            <person name="Tanaka K"/>
            <person name="Motone F"/>
            <person name="Kageyama Y"/>
            <person name="Nozu R"/>
            <person name="Adachi N"/>
            <person name="Nishimura O"/>
            <person name="Nakagawa R"/>
            <person name="Tanegashima C"/>
            <person name="Kiyatake I"/>
            <person name="Matsumoto R"/>
            <person name="Murakumo K"/>
            <person name="Nishida K"/>
            <person name="Terakita A"/>
            <person name="Kuratani S"/>
            <person name="Sato K"/>
            <person name="Hyodo S Kuraku.S."/>
        </authorList>
    </citation>
    <scope>NUCLEOTIDE SEQUENCE [LARGE SCALE GENOMIC DNA]</scope>
</reference>
<feature type="region of interest" description="Disordered" evidence="2">
    <location>
        <begin position="256"/>
        <end position="275"/>
    </location>
</feature>
<dbReference type="OrthoDB" id="10255522at2759"/>
<dbReference type="GO" id="GO:0010389">
    <property type="term" value="P:regulation of G2/M transition of mitotic cell cycle"/>
    <property type="evidence" value="ECO:0007669"/>
    <property type="project" value="TreeGrafter"/>
</dbReference>
<dbReference type="EMBL" id="BEZZ01000328">
    <property type="protein sequence ID" value="GCC30855.1"/>
    <property type="molecule type" value="Genomic_DNA"/>
</dbReference>
<feature type="coiled-coil region" evidence="1">
    <location>
        <begin position="966"/>
        <end position="1007"/>
    </location>
</feature>
<dbReference type="GO" id="GO:0005634">
    <property type="term" value="C:nucleus"/>
    <property type="evidence" value="ECO:0007669"/>
    <property type="project" value="TreeGrafter"/>
</dbReference>
<evidence type="ECO:0000313" key="7">
    <source>
        <dbReference type="Proteomes" id="UP000287033"/>
    </source>
</evidence>
<gene>
    <name evidence="6" type="ORF">chiPu_0009309</name>
</gene>
<feature type="coiled-coil region" evidence="1">
    <location>
        <begin position="1640"/>
        <end position="1717"/>
    </location>
</feature>
<dbReference type="GO" id="GO:0070840">
    <property type="term" value="F:dynein complex binding"/>
    <property type="evidence" value="ECO:0007669"/>
    <property type="project" value="InterPro"/>
</dbReference>
<dbReference type="Proteomes" id="UP000287033">
    <property type="component" value="Unassembled WGS sequence"/>
</dbReference>
<feature type="coiled-coil region" evidence="1">
    <location>
        <begin position="2669"/>
        <end position="2864"/>
    </location>
</feature>
<dbReference type="InterPro" id="IPR018302">
    <property type="entry name" value="CenpF/LEK1_Rb-prot-bd"/>
</dbReference>
<feature type="coiled-coil region" evidence="1">
    <location>
        <begin position="1267"/>
        <end position="1343"/>
    </location>
</feature>
<dbReference type="PANTHER" id="PTHR18874:SF10">
    <property type="entry name" value="CENTROMERE PROTEIN F"/>
    <property type="match status" value="1"/>
</dbReference>
<evidence type="ECO:0000259" key="5">
    <source>
        <dbReference type="Pfam" id="PF10490"/>
    </source>
</evidence>
<feature type="coiled-coil region" evidence="1">
    <location>
        <begin position="1033"/>
        <end position="1123"/>
    </location>
</feature>
<proteinExistence type="predicted"/>
<dbReference type="PANTHER" id="PTHR18874">
    <property type="entry name" value="CMF/LEK/CENP CELL DIVISION-RELATED"/>
    <property type="match status" value="1"/>
</dbReference>
<evidence type="ECO:0000259" key="3">
    <source>
        <dbReference type="Pfam" id="PF10473"/>
    </source>
</evidence>
<feature type="domain" description="Kinetochore protein Cenp-F/LEK1 Rb protein-binding" evidence="5">
    <location>
        <begin position="2986"/>
        <end position="3025"/>
    </location>
</feature>
<feature type="region of interest" description="Disordered" evidence="2">
    <location>
        <begin position="120"/>
        <end position="157"/>
    </location>
</feature>
<organism evidence="6 7">
    <name type="scientific">Chiloscyllium punctatum</name>
    <name type="common">Brownbanded bambooshark</name>
    <name type="synonym">Hemiscyllium punctatum</name>
    <dbReference type="NCBI Taxonomy" id="137246"/>
    <lineage>
        <taxon>Eukaryota</taxon>
        <taxon>Metazoa</taxon>
        <taxon>Chordata</taxon>
        <taxon>Craniata</taxon>
        <taxon>Vertebrata</taxon>
        <taxon>Chondrichthyes</taxon>
        <taxon>Elasmobranchii</taxon>
        <taxon>Galeomorphii</taxon>
        <taxon>Galeoidea</taxon>
        <taxon>Orectolobiformes</taxon>
        <taxon>Hemiscylliidae</taxon>
        <taxon>Chiloscyllium</taxon>
    </lineage>
</organism>
<dbReference type="Pfam" id="PF10490">
    <property type="entry name" value="CENP-F_C_Rb_bdg"/>
    <property type="match status" value="1"/>
</dbReference>
<feature type="coiled-coil region" evidence="1">
    <location>
        <begin position="1156"/>
        <end position="1207"/>
    </location>
</feature>
<feature type="coiled-coil region" evidence="1">
    <location>
        <begin position="1927"/>
        <end position="1954"/>
    </location>
</feature>